<dbReference type="WBParaSite" id="maker-unitig_25490-snap-gene-0.1-mRNA-1">
    <property type="protein sequence ID" value="maker-unitig_25490-snap-gene-0.1-mRNA-1"/>
    <property type="gene ID" value="maker-unitig_25490-snap-gene-0.1"/>
</dbReference>
<accession>A0A1I8FAK0</accession>
<organism evidence="2 3">
    <name type="scientific">Macrostomum lignano</name>
    <dbReference type="NCBI Taxonomy" id="282301"/>
    <lineage>
        <taxon>Eukaryota</taxon>
        <taxon>Metazoa</taxon>
        <taxon>Spiralia</taxon>
        <taxon>Lophotrochozoa</taxon>
        <taxon>Platyhelminthes</taxon>
        <taxon>Rhabditophora</taxon>
        <taxon>Macrostomorpha</taxon>
        <taxon>Macrostomida</taxon>
        <taxon>Macrostomidae</taxon>
        <taxon>Macrostomum</taxon>
    </lineage>
</organism>
<keyword evidence="2" id="KW-1185">Reference proteome</keyword>
<evidence type="ECO:0000313" key="2">
    <source>
        <dbReference type="Proteomes" id="UP000095280"/>
    </source>
</evidence>
<protein>
    <submittedName>
        <fullName evidence="3">DBD_Tnp_Mut domain-containing protein</fullName>
    </submittedName>
</protein>
<evidence type="ECO:0000313" key="3">
    <source>
        <dbReference type="WBParaSite" id="maker-unitig_25490-snap-gene-0.1-mRNA-1"/>
    </source>
</evidence>
<reference evidence="3" key="1">
    <citation type="submission" date="2016-11" db="UniProtKB">
        <authorList>
            <consortium name="WormBaseParasite"/>
        </authorList>
    </citation>
    <scope>IDENTIFICATION</scope>
</reference>
<proteinExistence type="predicted"/>
<dbReference type="AlphaFoldDB" id="A0A1I8FAK0"/>
<evidence type="ECO:0000256" key="1">
    <source>
        <dbReference type="SAM" id="MobiDB-lite"/>
    </source>
</evidence>
<dbReference type="Proteomes" id="UP000095280">
    <property type="component" value="Unplaced"/>
</dbReference>
<feature type="compositionally biased region" description="Basic and acidic residues" evidence="1">
    <location>
        <begin position="23"/>
        <end position="47"/>
    </location>
</feature>
<sequence>RRGKMKSEEEENQRWEGNGGFRVSREEEDRREEERRQEEEEKQRKQSTDSGRSAGPYAFQEQQAIKEEKRPYATTKYVFVTDSTEDAGTHATQCLSFCAVNKEDFSSDVEVEDQQRGV</sequence>
<name>A0A1I8FAK0_9PLAT</name>
<feature type="region of interest" description="Disordered" evidence="1">
    <location>
        <begin position="1"/>
        <end position="72"/>
    </location>
</feature>